<name>A0A8T1YRZ5_ARASU</name>
<comment type="caution">
    <text evidence="1">The sequence shown here is derived from an EMBL/GenBank/DDBJ whole genome shotgun (WGS) entry which is preliminary data.</text>
</comment>
<dbReference type="EMBL" id="JAEFBJ010000012">
    <property type="protein sequence ID" value="KAG7548565.1"/>
    <property type="molecule type" value="Genomic_DNA"/>
</dbReference>
<evidence type="ECO:0000313" key="1">
    <source>
        <dbReference type="EMBL" id="KAG7548565.1"/>
    </source>
</evidence>
<evidence type="ECO:0000313" key="2">
    <source>
        <dbReference type="Proteomes" id="UP000694251"/>
    </source>
</evidence>
<reference evidence="1 2" key="1">
    <citation type="submission" date="2020-12" db="EMBL/GenBank/DDBJ databases">
        <title>Concerted genomic and epigenomic changes stabilize Arabidopsis allopolyploids.</title>
        <authorList>
            <person name="Chen Z."/>
        </authorList>
    </citation>
    <scope>NUCLEOTIDE SEQUENCE [LARGE SCALE GENOMIC DNA]</scope>
    <source>
        <strain evidence="1">As9502</strain>
        <tissue evidence="1">Leaf</tissue>
    </source>
</reference>
<keyword evidence="2" id="KW-1185">Reference proteome</keyword>
<proteinExistence type="predicted"/>
<dbReference type="AlphaFoldDB" id="A0A8T1YRZ5"/>
<gene>
    <name evidence="1" type="ORF">ISN44_As12g037400</name>
</gene>
<organism evidence="1 2">
    <name type="scientific">Arabidopsis suecica</name>
    <name type="common">Swedish thale-cress</name>
    <name type="synonym">Cardaminopsis suecica</name>
    <dbReference type="NCBI Taxonomy" id="45249"/>
    <lineage>
        <taxon>Eukaryota</taxon>
        <taxon>Viridiplantae</taxon>
        <taxon>Streptophyta</taxon>
        <taxon>Embryophyta</taxon>
        <taxon>Tracheophyta</taxon>
        <taxon>Spermatophyta</taxon>
        <taxon>Magnoliopsida</taxon>
        <taxon>eudicotyledons</taxon>
        <taxon>Gunneridae</taxon>
        <taxon>Pentapetalae</taxon>
        <taxon>rosids</taxon>
        <taxon>malvids</taxon>
        <taxon>Brassicales</taxon>
        <taxon>Brassicaceae</taxon>
        <taxon>Camelineae</taxon>
        <taxon>Arabidopsis</taxon>
    </lineage>
</organism>
<sequence>MAQRSGRPEIGKARDRWVRRREVSLSNWVRRREDIGCDGERSLSQIGSTGLSRGIVEAVVRDTGGDRIFRRSEATMENRRQMRIVEAVARD</sequence>
<accession>A0A8T1YRZ5</accession>
<dbReference type="Proteomes" id="UP000694251">
    <property type="component" value="Chromosome 12"/>
</dbReference>
<protein>
    <submittedName>
        <fullName evidence="1">Uncharacterized protein</fullName>
    </submittedName>
</protein>